<feature type="transmembrane region" description="Helical" evidence="6">
    <location>
        <begin position="346"/>
        <end position="366"/>
    </location>
</feature>
<dbReference type="SUPFAM" id="SSF56281">
    <property type="entry name" value="Metallo-hydrolase/oxidoreductase"/>
    <property type="match status" value="1"/>
</dbReference>
<dbReference type="PANTHER" id="PTHR30619:SF1">
    <property type="entry name" value="RECOMBINATION PROTEIN 2"/>
    <property type="match status" value="1"/>
</dbReference>
<evidence type="ECO:0000256" key="6">
    <source>
        <dbReference type="SAM" id="Phobius"/>
    </source>
</evidence>
<evidence type="ECO:0000313" key="9">
    <source>
        <dbReference type="Proteomes" id="UP001258994"/>
    </source>
</evidence>
<dbReference type="Pfam" id="PF03772">
    <property type="entry name" value="Competence"/>
    <property type="match status" value="1"/>
</dbReference>
<dbReference type="EMBL" id="CP134145">
    <property type="protein sequence ID" value="WNC73688.1"/>
    <property type="molecule type" value="Genomic_DNA"/>
</dbReference>
<name>A0ABY9TY18_9GAMM</name>
<dbReference type="InterPro" id="IPR001279">
    <property type="entry name" value="Metallo-B-lactamas"/>
</dbReference>
<keyword evidence="5 6" id="KW-0472">Membrane</keyword>
<dbReference type="Pfam" id="PF13567">
    <property type="entry name" value="DUF4131"/>
    <property type="match status" value="1"/>
</dbReference>
<dbReference type="InterPro" id="IPR052159">
    <property type="entry name" value="Competence_DNA_uptake"/>
</dbReference>
<evidence type="ECO:0000256" key="5">
    <source>
        <dbReference type="ARBA" id="ARBA00023136"/>
    </source>
</evidence>
<feature type="transmembrane region" description="Helical" evidence="6">
    <location>
        <begin position="378"/>
        <end position="397"/>
    </location>
</feature>
<evidence type="ECO:0000256" key="2">
    <source>
        <dbReference type="ARBA" id="ARBA00022475"/>
    </source>
</evidence>
<comment type="subcellular location">
    <subcellularLocation>
        <location evidence="1">Cell membrane</location>
        <topology evidence="1">Multi-pass membrane protein</topology>
    </subcellularLocation>
</comment>
<dbReference type="InterPro" id="IPR036866">
    <property type="entry name" value="RibonucZ/Hydroxyglut_hydro"/>
</dbReference>
<gene>
    <name evidence="8" type="ORF">RGQ13_06765</name>
</gene>
<dbReference type="PROSITE" id="PS51257">
    <property type="entry name" value="PROKAR_LIPOPROTEIN"/>
    <property type="match status" value="1"/>
</dbReference>
<feature type="transmembrane region" description="Helical" evidence="6">
    <location>
        <begin position="25"/>
        <end position="44"/>
    </location>
</feature>
<evidence type="ECO:0000256" key="3">
    <source>
        <dbReference type="ARBA" id="ARBA00022692"/>
    </source>
</evidence>
<keyword evidence="4 6" id="KW-1133">Transmembrane helix</keyword>
<keyword evidence="9" id="KW-1185">Reference proteome</keyword>
<keyword evidence="3 6" id="KW-0812">Transmembrane</keyword>
<evidence type="ECO:0000259" key="7">
    <source>
        <dbReference type="SMART" id="SM00849"/>
    </source>
</evidence>
<evidence type="ECO:0000313" key="8">
    <source>
        <dbReference type="EMBL" id="WNC73688.1"/>
    </source>
</evidence>
<keyword evidence="2" id="KW-1003">Cell membrane</keyword>
<feature type="transmembrane region" description="Helical" evidence="6">
    <location>
        <begin position="495"/>
        <end position="517"/>
    </location>
</feature>
<dbReference type="Pfam" id="PF00753">
    <property type="entry name" value="Lactamase_B"/>
    <property type="match status" value="1"/>
</dbReference>
<dbReference type="InterPro" id="IPR004797">
    <property type="entry name" value="Competence_ComEC/Rec2"/>
</dbReference>
<proteinExistence type="predicted"/>
<dbReference type="PANTHER" id="PTHR30619">
    <property type="entry name" value="DNA INTERNALIZATION/COMPETENCE PROTEIN COMEC/REC2"/>
    <property type="match status" value="1"/>
</dbReference>
<accession>A0ABY9TY18</accession>
<dbReference type="CDD" id="cd07731">
    <property type="entry name" value="ComA-like_MBL-fold"/>
    <property type="match status" value="1"/>
</dbReference>
<feature type="transmembrane region" description="Helical" evidence="6">
    <location>
        <begin position="323"/>
        <end position="340"/>
    </location>
</feature>
<dbReference type="Proteomes" id="UP001258994">
    <property type="component" value="Chromosome"/>
</dbReference>
<feature type="domain" description="Metallo-beta-lactamase" evidence="7">
    <location>
        <begin position="533"/>
        <end position="715"/>
    </location>
</feature>
<dbReference type="InterPro" id="IPR004477">
    <property type="entry name" value="ComEC_N"/>
</dbReference>
<dbReference type="NCBIfam" id="TIGR00360">
    <property type="entry name" value="ComEC_N-term"/>
    <property type="match status" value="1"/>
</dbReference>
<dbReference type="InterPro" id="IPR025405">
    <property type="entry name" value="DUF4131"/>
</dbReference>
<organism evidence="8 9">
    <name type="scientific">Thalassotalea psychrophila</name>
    <dbReference type="NCBI Taxonomy" id="3065647"/>
    <lineage>
        <taxon>Bacteria</taxon>
        <taxon>Pseudomonadati</taxon>
        <taxon>Pseudomonadota</taxon>
        <taxon>Gammaproteobacteria</taxon>
        <taxon>Alteromonadales</taxon>
        <taxon>Colwelliaceae</taxon>
        <taxon>Thalassotalea</taxon>
    </lineage>
</organism>
<protein>
    <submittedName>
        <fullName evidence="8">DNA internalization-related competence protein ComEC/Rec2</fullName>
    </submittedName>
</protein>
<dbReference type="RefSeq" id="WP_348392799.1">
    <property type="nucleotide sequence ID" value="NZ_CP134145.1"/>
</dbReference>
<feature type="transmembrane region" description="Helical" evidence="6">
    <location>
        <begin position="466"/>
        <end position="488"/>
    </location>
</feature>
<feature type="transmembrane region" description="Helical" evidence="6">
    <location>
        <begin position="51"/>
        <end position="70"/>
    </location>
</feature>
<reference evidence="9" key="1">
    <citation type="submission" date="2023-09" db="EMBL/GenBank/DDBJ databases">
        <authorList>
            <person name="Li S."/>
            <person name="Li X."/>
            <person name="Zhang C."/>
            <person name="Zhao Z."/>
        </authorList>
    </citation>
    <scope>NUCLEOTIDE SEQUENCE [LARGE SCALE GENOMIC DNA]</scope>
    <source>
        <strain evidence="9">SQ149</strain>
    </source>
</reference>
<feature type="transmembrane region" description="Helical" evidence="6">
    <location>
        <begin position="237"/>
        <end position="260"/>
    </location>
</feature>
<dbReference type="InterPro" id="IPR035681">
    <property type="entry name" value="ComA-like_MBL"/>
</dbReference>
<evidence type="ECO:0000256" key="1">
    <source>
        <dbReference type="ARBA" id="ARBA00004651"/>
    </source>
</evidence>
<sequence length="771" mass="87334">MERWLLLFFIGACCALLLEQVPALYYLLLLALSCFCVAILTCFYKKLLPVLAWLFGFAYILFAASAHFSWSDNNKLDAKTLHLSELLIQGTVQTLIVGGNEDLRFNVEIQSINSQLLKQPFGARITFKQANIVLSQGDIVQLLVKVKPAHGFANQGSFSYQKWLLQNHLVVTGYVKKSSLNMVLEKSTSVRQALYNQLNKNLKQTLKPLILALSLGDKSQIDNPMWQVLQTTGTQHLMAISGLHLGLIAGFGFTLAKLIIWLLPKPLLSQRYLYLYPMIVSLVFACIYSYLAGFSMPTIRALIMLLWFYGLRIFCIKVTIIKWLLLSLCTIILIDPFAIFDASLYLSFSAVLVILFSFWRWGYLFVNRPKWQKMFLSLLLLQIAISLLLMPLTLLLFNKVSIVAPLANIIVVPWLSFTAIPTILIATLTLPIMPSLALWLFDIANYCLELGMDYLSWLAAFEYSTVSFSTPVLVIICLTPLTIFLQTLRLIHPKWVFISLLPTLVSIIGVEIGVQYWQKSNKYWLMTIFDVGHGVAVLIERNGEAILYDTGAAYPSGFNFVEAVIKPYLLTNRIDKIDLAIISHRDNDHAGGLPFLQKYNLVKSFSVNFSDLENNIPCTAGKFINWQGLTLKVLSPNNKVGTHNDESCVIEITDGKYKVLLPGDISNKVELQLLHNELLSKVDVLLAPHHGSKSSSSFSFVQFVQPKYVLYSSGFLNRWDMPVKEVVERYQQISAIELNTSIVGMVQFTFTKQGITYKTYRDNLLPFWPWQ</sequence>
<dbReference type="SMART" id="SM00849">
    <property type="entry name" value="Lactamase_B"/>
    <property type="match status" value="1"/>
</dbReference>
<dbReference type="NCBIfam" id="TIGR00361">
    <property type="entry name" value="ComEC_Rec2"/>
    <property type="match status" value="1"/>
</dbReference>
<feature type="transmembrane region" description="Helical" evidence="6">
    <location>
        <begin position="272"/>
        <end position="291"/>
    </location>
</feature>
<dbReference type="Gene3D" id="3.60.15.10">
    <property type="entry name" value="Ribonuclease Z/Hydroxyacylglutathione hydrolase-like"/>
    <property type="match status" value="1"/>
</dbReference>
<evidence type="ECO:0000256" key="4">
    <source>
        <dbReference type="ARBA" id="ARBA00022989"/>
    </source>
</evidence>